<dbReference type="PROSITE" id="PS51109">
    <property type="entry name" value="G5"/>
    <property type="match status" value="1"/>
</dbReference>
<dbReference type="InterPro" id="IPR018392">
    <property type="entry name" value="LysM"/>
</dbReference>
<evidence type="ECO:0000313" key="4">
    <source>
        <dbReference type="EMBL" id="MDQ0157863.1"/>
    </source>
</evidence>
<gene>
    <name evidence="4" type="ORF">J2S07_004232</name>
</gene>
<organism evidence="4 5">
    <name type="scientific">Anoxybacillus andreesenii</name>
    <dbReference type="NCBI Taxonomy" id="1325932"/>
    <lineage>
        <taxon>Bacteria</taxon>
        <taxon>Bacillati</taxon>
        <taxon>Bacillota</taxon>
        <taxon>Bacilli</taxon>
        <taxon>Bacillales</taxon>
        <taxon>Anoxybacillaceae</taxon>
        <taxon>Anoxybacillus</taxon>
    </lineage>
</organism>
<dbReference type="Pfam" id="PF01551">
    <property type="entry name" value="Peptidase_M23"/>
    <property type="match status" value="1"/>
</dbReference>
<dbReference type="InterPro" id="IPR050570">
    <property type="entry name" value="Cell_wall_metabolism_enzyme"/>
</dbReference>
<dbReference type="SUPFAM" id="SSF54106">
    <property type="entry name" value="LysM domain"/>
    <property type="match status" value="1"/>
</dbReference>
<evidence type="ECO:0000259" key="3">
    <source>
        <dbReference type="PROSITE" id="PS51782"/>
    </source>
</evidence>
<dbReference type="EMBL" id="JAUSTU010000041">
    <property type="protein sequence ID" value="MDQ0157863.1"/>
    <property type="molecule type" value="Genomic_DNA"/>
</dbReference>
<feature type="domain" description="LysM" evidence="3">
    <location>
        <begin position="226"/>
        <end position="271"/>
    </location>
</feature>
<dbReference type="SUPFAM" id="SSF51261">
    <property type="entry name" value="Duplicated hybrid motif"/>
    <property type="match status" value="1"/>
</dbReference>
<keyword evidence="5" id="KW-1185">Reference proteome</keyword>
<dbReference type="InterPro" id="IPR011055">
    <property type="entry name" value="Dup_hybrid_motif"/>
</dbReference>
<dbReference type="CDD" id="cd12797">
    <property type="entry name" value="M23_peptidase"/>
    <property type="match status" value="1"/>
</dbReference>
<dbReference type="InterPro" id="IPR016047">
    <property type="entry name" value="M23ase_b-sheet_dom"/>
</dbReference>
<dbReference type="Pfam" id="PF01476">
    <property type="entry name" value="LysM"/>
    <property type="match status" value="1"/>
</dbReference>
<dbReference type="CDD" id="cd00118">
    <property type="entry name" value="LysM"/>
    <property type="match status" value="1"/>
</dbReference>
<dbReference type="PANTHER" id="PTHR21666">
    <property type="entry name" value="PEPTIDASE-RELATED"/>
    <property type="match status" value="1"/>
</dbReference>
<protein>
    <submittedName>
        <fullName evidence="4">Murein DD-endopeptidase MepM/ murein hydrolase activator NlpD</fullName>
    </submittedName>
</protein>
<dbReference type="SMART" id="SM00257">
    <property type="entry name" value="LysM"/>
    <property type="match status" value="1"/>
</dbReference>
<keyword evidence="1" id="KW-0732">Signal</keyword>
<keyword evidence="4" id="KW-0378">Hydrolase</keyword>
<dbReference type="PANTHER" id="PTHR21666:SF270">
    <property type="entry name" value="MUREIN HYDROLASE ACTIVATOR ENVC"/>
    <property type="match status" value="1"/>
</dbReference>
<dbReference type="InterPro" id="IPR011098">
    <property type="entry name" value="G5_dom"/>
</dbReference>
<evidence type="ECO:0000313" key="5">
    <source>
        <dbReference type="Proteomes" id="UP001231362"/>
    </source>
</evidence>
<sequence>MNNKLNSLSKLTRNASRNLKKTAISTVAFATLAFGMSAHALAERSLTTVYYVYVDDHYIGMVNDKEEIDKLVEDKVHNTKDSLNNQLDLTVGPEITYIPEQVFSSISKQDNQEVMEKLDELLSIEAVATELTIDEDTSVFVKNREAAEQVLDELKLQYVTKEQLKQIEKRKAEKEALPALKENETRLIDVRLSKNVSILEKKVPPTQVLTVSEAVQYLLKGTLEEKKYKVQEGDVLGQIAADHEMSLEQLLSLNPGLTKESLLKINQELNITVVQPLIEVIVEKETLVKEPIPYQKEVVEDSSMYKGDTKIKQEGKNGSREATYKISERNGVVLNKELSDETVLEQPIPHIVIKGTKVIPSRGEGSFAWPAVGGYISSKQGQRWGKLHKGIDIARPSNRTIKAADNGKIKFAGWSGGYGNKVVIDHQNGYETVYAHLSSITVNVGQSVSKGSQIGVMGSTGNSTGVHLHFEIYKNGNLVNPLDYIR</sequence>
<dbReference type="InterPro" id="IPR036779">
    <property type="entry name" value="LysM_dom_sf"/>
</dbReference>
<dbReference type="Gene3D" id="3.10.350.10">
    <property type="entry name" value="LysM domain"/>
    <property type="match status" value="1"/>
</dbReference>
<dbReference type="Proteomes" id="UP001231362">
    <property type="component" value="Unassembled WGS sequence"/>
</dbReference>
<feature type="domain" description="G5" evidence="2">
    <location>
        <begin position="278"/>
        <end position="358"/>
    </location>
</feature>
<dbReference type="SMART" id="SM01208">
    <property type="entry name" value="G5"/>
    <property type="match status" value="1"/>
</dbReference>
<reference evidence="4 5" key="1">
    <citation type="submission" date="2023-07" db="EMBL/GenBank/DDBJ databases">
        <title>Genomic Encyclopedia of Type Strains, Phase IV (KMG-IV): sequencing the most valuable type-strain genomes for metagenomic binning, comparative biology and taxonomic classification.</title>
        <authorList>
            <person name="Goeker M."/>
        </authorList>
    </citation>
    <scope>NUCLEOTIDE SEQUENCE [LARGE SCALE GENOMIC DNA]</scope>
    <source>
        <strain evidence="4 5">DSM 23948</strain>
    </source>
</reference>
<dbReference type="Gene3D" id="2.20.230.10">
    <property type="entry name" value="Resuscitation-promoting factor rpfb"/>
    <property type="match status" value="1"/>
</dbReference>
<dbReference type="PROSITE" id="PS51782">
    <property type="entry name" value="LYSM"/>
    <property type="match status" value="1"/>
</dbReference>
<proteinExistence type="predicted"/>
<dbReference type="Pfam" id="PF07501">
    <property type="entry name" value="G5"/>
    <property type="match status" value="1"/>
</dbReference>
<dbReference type="GO" id="GO:0016787">
    <property type="term" value="F:hydrolase activity"/>
    <property type="evidence" value="ECO:0007669"/>
    <property type="project" value="UniProtKB-KW"/>
</dbReference>
<dbReference type="Gene3D" id="2.70.70.10">
    <property type="entry name" value="Glucose Permease (Domain IIA)"/>
    <property type="match status" value="1"/>
</dbReference>
<name>A0ABT9VAA2_9BACL</name>
<evidence type="ECO:0000256" key="1">
    <source>
        <dbReference type="ARBA" id="ARBA00022729"/>
    </source>
</evidence>
<accession>A0ABT9VAA2</accession>
<comment type="caution">
    <text evidence="4">The sequence shown here is derived from an EMBL/GenBank/DDBJ whole genome shotgun (WGS) entry which is preliminary data.</text>
</comment>
<evidence type="ECO:0000259" key="2">
    <source>
        <dbReference type="PROSITE" id="PS51109"/>
    </source>
</evidence>
<dbReference type="RefSeq" id="WP_307152304.1">
    <property type="nucleotide sequence ID" value="NZ_JAUSTU010000041.1"/>
</dbReference>